<feature type="compositionally biased region" description="Basic and acidic residues" evidence="1">
    <location>
        <begin position="146"/>
        <end position="190"/>
    </location>
</feature>
<reference evidence="2" key="1">
    <citation type="journal article" date="2019" name="MBio">
        <title>Virus Genomes from Deep Sea Sediments Expand the Ocean Megavirome and Support Independent Origins of Viral Gigantism.</title>
        <authorList>
            <person name="Backstrom D."/>
            <person name="Yutin N."/>
            <person name="Jorgensen S.L."/>
            <person name="Dharamshi J."/>
            <person name="Homa F."/>
            <person name="Zaremba-Niedwiedzka K."/>
            <person name="Spang A."/>
            <person name="Wolf Y.I."/>
            <person name="Koonin E.V."/>
            <person name="Ettema T.J."/>
        </authorList>
    </citation>
    <scope>NUCLEOTIDE SEQUENCE</scope>
</reference>
<feature type="region of interest" description="Disordered" evidence="1">
    <location>
        <begin position="141"/>
        <end position="193"/>
    </location>
</feature>
<feature type="compositionally biased region" description="Low complexity" evidence="1">
    <location>
        <begin position="218"/>
        <end position="229"/>
    </location>
</feature>
<name>A0A481ZE45_9VIRU</name>
<feature type="region of interest" description="Disordered" evidence="1">
    <location>
        <begin position="208"/>
        <end position="229"/>
    </location>
</feature>
<accession>A0A481ZE45</accession>
<dbReference type="EMBL" id="MK500604">
    <property type="protein sequence ID" value="QBK93695.1"/>
    <property type="molecule type" value="Genomic_DNA"/>
</dbReference>
<gene>
    <name evidence="2" type="ORF">LCPAC406_00090</name>
</gene>
<feature type="compositionally biased region" description="Basic residues" evidence="1">
    <location>
        <begin position="208"/>
        <end position="217"/>
    </location>
</feature>
<feature type="compositionally biased region" description="Basic residues" evidence="1">
    <location>
        <begin position="599"/>
        <end position="613"/>
    </location>
</feature>
<evidence type="ECO:0000256" key="1">
    <source>
        <dbReference type="SAM" id="MobiDB-lite"/>
    </source>
</evidence>
<proteinExistence type="predicted"/>
<feature type="region of interest" description="Disordered" evidence="1">
    <location>
        <begin position="577"/>
        <end position="620"/>
    </location>
</feature>
<sequence>MRYQFYLRLLSLSSQEERNDWINSTLNIFQHLNMDNLFIDESYPNKDLFSLLGTNHVSPIYITLEDIALFDEIIDKDRMLSMAVSNLRVDGDLISVALPLRYGANPNLYINDRHILSSVFDDRKLQIDFIHLLIVAGSDSSMNVNRSRDPNRSKDRDPNRSKDRDPNRNRDAIRSRSKDAIRGKSRDAIRGKSRNAIRSKAVDVIRSRSRNAIKRRNSSNGSRNSSNDGSVKSWLITNYPWMEKVKRKGINKIHILLDIYTSEGKYNVETLIKYRCINIFKERFKIDQFHLAKISIRQLYEYCIKYYNEPIFSEIMTRIKPFYRTMTDLFRKRINNEVLRVELDSMILTAVKVGVYIDLYQTELRNVKGLIKAYEVPRWTKGCSSVRSLAYNVGLNIEQSSHELCRQLGKVIEHGIENDEALTISKLNVMKRERDKIILSTLNDSILPCNGVTSYASLEYYVDKSEKIWCFKGDQFDSLVESKVNPNDENLPQAFIRRLERRVKLLKEYDINYKVSISIEQAISDINRKDVISNDRTDRIVSEMKQVKQVKQVKPVSKIDEIVIMMTIYEELTSKNTKKVNEKRTSNKVRYTRSDSHSDRHRSHQSKSRTRRNNKSDNIR</sequence>
<evidence type="ECO:0000313" key="2">
    <source>
        <dbReference type="EMBL" id="QBK93695.1"/>
    </source>
</evidence>
<protein>
    <submittedName>
        <fullName evidence="2">Uncharacterized protein</fullName>
    </submittedName>
</protein>
<organism evidence="2">
    <name type="scientific">Pithovirus LCPAC406</name>
    <dbReference type="NCBI Taxonomy" id="2506599"/>
    <lineage>
        <taxon>Viruses</taxon>
        <taxon>Pithoviruses</taxon>
    </lineage>
</organism>